<name>A0A2K1IQ58_PHYPA</name>
<accession>A0A2K1IQ58</accession>
<dbReference type="PANTHER" id="PTHR33389">
    <property type="entry name" value="FAMILY PROTEIN, PUTATIVE (DUF2921)-RELATED"/>
    <property type="match status" value="1"/>
</dbReference>
<keyword evidence="3" id="KW-1185">Reference proteome</keyword>
<dbReference type="AlphaFoldDB" id="A0A2K1IQ58"/>
<dbReference type="Proteomes" id="UP000006727">
    <property type="component" value="Chromosome 21"/>
</dbReference>
<dbReference type="STRING" id="3218.A0A2K1IQ58"/>
<dbReference type="InParanoid" id="A0A2K1IQ58"/>
<gene>
    <name evidence="1" type="ORF">PHYPA_025536</name>
</gene>
<proteinExistence type="predicted"/>
<reference evidence="2" key="3">
    <citation type="submission" date="2020-12" db="UniProtKB">
        <authorList>
            <consortium name="EnsemblPlants"/>
        </authorList>
    </citation>
    <scope>IDENTIFICATION</scope>
</reference>
<dbReference type="PANTHER" id="PTHR33389:SF18">
    <property type="entry name" value="OS01G0677900 PROTEIN"/>
    <property type="match status" value="1"/>
</dbReference>
<sequence>MHVGGIGTSAAVPSWGTFDEFWREYGRRRYFYAHNETRIAMARAEAEARIHDAGGAIPLASILGSPMFSDFAPSENGCLRDSVGAQDLCFDSKSVFTLLIVYGTTQTLIDDVQVLVVDSCSKQPGVELGYRLFEFCSKRWAREKADNILMRDDPSRLTRFFKVLIKIRMAKLEVIADGVYFPATGEMYLVGCARGQKNFSDFANYSATSTPPTMHDFGLSPAKMINVTYDFRPILTVSFATVELDGMQPLSKTAILATLHYPPLNCRWNSDRVLKYSLRSNRAKDDPLYFAPLEGGVFFLYFSRYYNSEAPMQSQRSLETGVQILVLVLGLVCVALQIEHGRKHEESLPFLSLVMLAIQLAYHLS</sequence>
<dbReference type="EnsemblPlants" id="Pp3c21_100V3.1">
    <property type="protein sequence ID" value="Pp3c21_100V3.1"/>
    <property type="gene ID" value="Pp3c21_100"/>
</dbReference>
<evidence type="ECO:0000313" key="2">
    <source>
        <dbReference type="EnsemblPlants" id="Pp3c21_100V3.1"/>
    </source>
</evidence>
<reference evidence="1 3" key="2">
    <citation type="journal article" date="2018" name="Plant J.">
        <title>The Physcomitrella patens chromosome-scale assembly reveals moss genome structure and evolution.</title>
        <authorList>
            <person name="Lang D."/>
            <person name="Ullrich K.K."/>
            <person name="Murat F."/>
            <person name="Fuchs J."/>
            <person name="Jenkins J."/>
            <person name="Haas F.B."/>
            <person name="Piednoel M."/>
            <person name="Gundlach H."/>
            <person name="Van Bel M."/>
            <person name="Meyberg R."/>
            <person name="Vives C."/>
            <person name="Morata J."/>
            <person name="Symeonidi A."/>
            <person name="Hiss M."/>
            <person name="Muchero W."/>
            <person name="Kamisugi Y."/>
            <person name="Saleh O."/>
            <person name="Blanc G."/>
            <person name="Decker E.L."/>
            <person name="van Gessel N."/>
            <person name="Grimwood J."/>
            <person name="Hayes R.D."/>
            <person name="Graham S.W."/>
            <person name="Gunter L.E."/>
            <person name="McDaniel S.F."/>
            <person name="Hoernstein S.N.W."/>
            <person name="Larsson A."/>
            <person name="Li F.W."/>
            <person name="Perroud P.F."/>
            <person name="Phillips J."/>
            <person name="Ranjan P."/>
            <person name="Rokshar D.S."/>
            <person name="Rothfels C.J."/>
            <person name="Schneider L."/>
            <person name="Shu S."/>
            <person name="Stevenson D.W."/>
            <person name="Thummler F."/>
            <person name="Tillich M."/>
            <person name="Villarreal Aguilar J.C."/>
            <person name="Widiez T."/>
            <person name="Wong G.K."/>
            <person name="Wymore A."/>
            <person name="Zhang Y."/>
            <person name="Zimmer A.D."/>
            <person name="Quatrano R.S."/>
            <person name="Mayer K.F.X."/>
            <person name="Goodstein D."/>
            <person name="Casacuberta J.M."/>
            <person name="Vandepoele K."/>
            <person name="Reski R."/>
            <person name="Cuming A.C."/>
            <person name="Tuskan G.A."/>
            <person name="Maumus F."/>
            <person name="Salse J."/>
            <person name="Schmutz J."/>
            <person name="Rensing S.A."/>
        </authorList>
    </citation>
    <scope>NUCLEOTIDE SEQUENCE [LARGE SCALE GENOMIC DNA]</scope>
    <source>
        <strain evidence="2 3">cv. Gransden 2004</strain>
    </source>
</reference>
<dbReference type="Gramene" id="Pp3c21_100V3.1">
    <property type="protein sequence ID" value="Pp3c21_100V3.1"/>
    <property type="gene ID" value="Pp3c21_100"/>
</dbReference>
<evidence type="ECO:0000313" key="3">
    <source>
        <dbReference type="Proteomes" id="UP000006727"/>
    </source>
</evidence>
<dbReference type="EMBL" id="ABEU02000021">
    <property type="protein sequence ID" value="PNR31415.1"/>
    <property type="molecule type" value="Genomic_DNA"/>
</dbReference>
<reference evidence="1 3" key="1">
    <citation type="journal article" date="2008" name="Science">
        <title>The Physcomitrella genome reveals evolutionary insights into the conquest of land by plants.</title>
        <authorList>
            <person name="Rensing S."/>
            <person name="Lang D."/>
            <person name="Zimmer A."/>
            <person name="Terry A."/>
            <person name="Salamov A."/>
            <person name="Shapiro H."/>
            <person name="Nishiyama T."/>
            <person name="Perroud P.-F."/>
            <person name="Lindquist E."/>
            <person name="Kamisugi Y."/>
            <person name="Tanahashi T."/>
            <person name="Sakakibara K."/>
            <person name="Fujita T."/>
            <person name="Oishi K."/>
            <person name="Shin-I T."/>
            <person name="Kuroki Y."/>
            <person name="Toyoda A."/>
            <person name="Suzuki Y."/>
            <person name="Hashimoto A."/>
            <person name="Yamaguchi K."/>
            <person name="Sugano A."/>
            <person name="Kohara Y."/>
            <person name="Fujiyama A."/>
            <person name="Anterola A."/>
            <person name="Aoki S."/>
            <person name="Ashton N."/>
            <person name="Barbazuk W.B."/>
            <person name="Barker E."/>
            <person name="Bennetzen J."/>
            <person name="Bezanilla M."/>
            <person name="Blankenship R."/>
            <person name="Cho S.H."/>
            <person name="Dutcher S."/>
            <person name="Estelle M."/>
            <person name="Fawcett J.A."/>
            <person name="Gundlach H."/>
            <person name="Hanada K."/>
            <person name="Heyl A."/>
            <person name="Hicks K.A."/>
            <person name="Hugh J."/>
            <person name="Lohr M."/>
            <person name="Mayer K."/>
            <person name="Melkozernov A."/>
            <person name="Murata T."/>
            <person name="Nelson D."/>
            <person name="Pils B."/>
            <person name="Prigge M."/>
            <person name="Reiss B."/>
            <person name="Renner T."/>
            <person name="Rombauts S."/>
            <person name="Rushton P."/>
            <person name="Sanderfoot A."/>
            <person name="Schween G."/>
            <person name="Shiu S.-H."/>
            <person name="Stueber K."/>
            <person name="Theodoulou F.L."/>
            <person name="Tu H."/>
            <person name="Van de Peer Y."/>
            <person name="Verrier P.J."/>
            <person name="Waters E."/>
            <person name="Wood A."/>
            <person name="Yang L."/>
            <person name="Cove D."/>
            <person name="Cuming A."/>
            <person name="Hasebe M."/>
            <person name="Lucas S."/>
            <person name="Mishler D.B."/>
            <person name="Reski R."/>
            <person name="Grigoriev I."/>
            <person name="Quatrano R.S."/>
            <person name="Boore J.L."/>
        </authorList>
    </citation>
    <scope>NUCLEOTIDE SEQUENCE [LARGE SCALE GENOMIC DNA]</scope>
    <source>
        <strain evidence="2 3">cv. Gransden 2004</strain>
    </source>
</reference>
<organism evidence="1">
    <name type="scientific">Physcomitrium patens</name>
    <name type="common">Spreading-leaved earth moss</name>
    <name type="synonym">Physcomitrella patens</name>
    <dbReference type="NCBI Taxonomy" id="3218"/>
    <lineage>
        <taxon>Eukaryota</taxon>
        <taxon>Viridiplantae</taxon>
        <taxon>Streptophyta</taxon>
        <taxon>Embryophyta</taxon>
        <taxon>Bryophyta</taxon>
        <taxon>Bryophytina</taxon>
        <taxon>Bryopsida</taxon>
        <taxon>Funariidae</taxon>
        <taxon>Funariales</taxon>
        <taxon>Funariaceae</taxon>
        <taxon>Physcomitrium</taxon>
    </lineage>
</organism>
<dbReference type="PaxDb" id="3218-PP1S286_62V6.1"/>
<protein>
    <submittedName>
        <fullName evidence="1 2">Uncharacterized protein</fullName>
    </submittedName>
</protein>
<evidence type="ECO:0000313" key="1">
    <source>
        <dbReference type="EMBL" id="PNR31415.1"/>
    </source>
</evidence>